<sequence length="238" mass="26048">MHKRQEIQQKSRLGLLLINKGLITSSQLDQALQLQGKTGMRLGEVLIDQGWISERQLSRSLKKQTRYRYVAAFAALLLGPLQPFMASASIEKDPISTEQVIEKKDISFSPSLTSLTDADMGNVTARGVNDNLARLQDIMAGNQEANNGQNTLETIGSLLLPASDLLDAEVEMSGVTYAKGQTTSLNADGSIQLALPTHIDQIAFKNIRVKGSENEHMGDLFIKDIDLSNMSVSIKVHN</sequence>
<reference evidence="3" key="1">
    <citation type="journal article" date="2017" name="Proc. Natl. Acad. Sci. U.S.A.">
        <title>Simulation of Deepwater Horizon oil plume reveals substrate specialization within a complex community of hydrocarbon degraders.</title>
        <authorList>
            <person name="Hu P."/>
            <person name="Dubinsky E.A."/>
            <person name="Probst A.J."/>
            <person name="Wang J."/>
            <person name="Sieber C.M.K."/>
            <person name="Tom L.M."/>
            <person name="Gardinali P."/>
            <person name="Banfield J.F."/>
            <person name="Atlas R.M."/>
            <person name="Andersen G.L."/>
        </authorList>
    </citation>
    <scope>NUCLEOTIDE SEQUENCE [LARGE SCALE GENOMIC DNA]</scope>
</reference>
<keyword evidence="1" id="KW-1133">Transmembrane helix</keyword>
<proteinExistence type="predicted"/>
<keyword evidence="1" id="KW-0812">Transmembrane</keyword>
<organism evidence="2 3">
    <name type="scientific">Oleispira antarctica</name>
    <dbReference type="NCBI Taxonomy" id="188908"/>
    <lineage>
        <taxon>Bacteria</taxon>
        <taxon>Pseudomonadati</taxon>
        <taxon>Pseudomonadota</taxon>
        <taxon>Gammaproteobacteria</taxon>
        <taxon>Oceanospirillales</taxon>
        <taxon>Oceanospirillaceae</taxon>
        <taxon>Oleispira</taxon>
    </lineage>
</organism>
<gene>
    <name evidence="2" type="ORF">A9R00_02605</name>
</gene>
<evidence type="ECO:0008006" key="4">
    <source>
        <dbReference type="Google" id="ProtNLM"/>
    </source>
</evidence>
<accession>A0A1Y5HVK2</accession>
<feature type="transmembrane region" description="Helical" evidence="1">
    <location>
        <begin position="67"/>
        <end position="85"/>
    </location>
</feature>
<keyword evidence="1" id="KW-0472">Membrane</keyword>
<dbReference type="EMBL" id="MABE01000149">
    <property type="protein sequence ID" value="OUS41110.1"/>
    <property type="molecule type" value="Genomic_DNA"/>
</dbReference>
<dbReference type="InterPro" id="IPR037257">
    <property type="entry name" value="T2SS_E_N_sf"/>
</dbReference>
<comment type="caution">
    <text evidence="2">The sequence shown here is derived from an EMBL/GenBank/DDBJ whole genome shotgun (WGS) entry which is preliminary data.</text>
</comment>
<protein>
    <recommendedName>
        <fullName evidence="4">Type II secretion system protein GspE N-terminal domain-containing protein</fullName>
    </recommendedName>
</protein>
<evidence type="ECO:0000313" key="3">
    <source>
        <dbReference type="Proteomes" id="UP000227088"/>
    </source>
</evidence>
<evidence type="ECO:0000256" key="1">
    <source>
        <dbReference type="SAM" id="Phobius"/>
    </source>
</evidence>
<dbReference type="Proteomes" id="UP000227088">
    <property type="component" value="Unassembled WGS sequence"/>
</dbReference>
<evidence type="ECO:0000313" key="2">
    <source>
        <dbReference type="EMBL" id="OUS41110.1"/>
    </source>
</evidence>
<dbReference type="SUPFAM" id="SSF160246">
    <property type="entry name" value="EspE N-terminal domain-like"/>
    <property type="match status" value="1"/>
</dbReference>
<name>A0A1Y5HVK2_OLEAN</name>
<dbReference type="AlphaFoldDB" id="A0A1Y5HVK2"/>